<reference evidence="2" key="2">
    <citation type="submission" date="2020-09" db="EMBL/GenBank/DDBJ databases">
        <authorList>
            <person name="Sun Q."/>
            <person name="Zhou Y."/>
        </authorList>
    </citation>
    <scope>NUCLEOTIDE SEQUENCE</scope>
    <source>
        <strain evidence="2">CGMCC 1.12827</strain>
    </source>
</reference>
<organism evidence="2 3">
    <name type="scientific">Gordonia jinhuaensis</name>
    <dbReference type="NCBI Taxonomy" id="1517702"/>
    <lineage>
        <taxon>Bacteria</taxon>
        <taxon>Bacillati</taxon>
        <taxon>Actinomycetota</taxon>
        <taxon>Actinomycetes</taxon>
        <taxon>Mycobacteriales</taxon>
        <taxon>Gordoniaceae</taxon>
        <taxon>Gordonia</taxon>
    </lineage>
</organism>
<feature type="domain" description="Cupin type-2" evidence="1">
    <location>
        <begin position="77"/>
        <end position="143"/>
    </location>
</feature>
<dbReference type="Proteomes" id="UP000621454">
    <property type="component" value="Unassembled WGS sequence"/>
</dbReference>
<sequence>MVTDDGVETTRWEAETMTEKIHGSDAAGAIPPDDLARTLSVVDDEHPAGGWVSLVGDTYSMLLTGEQTNGAYCLIDMRVPPGGGPPPHRHDFEELFIIVSGQVEFTFRGDVTVVGAGSSVNIPANAPHRFRNAGDSPARMLCMCSPAGQEEYFTRVGDAVDGPTAPPPDLSPADQAVRQQRALDLAAQYRTEMLS</sequence>
<dbReference type="Gene3D" id="2.60.120.10">
    <property type="entry name" value="Jelly Rolls"/>
    <property type="match status" value="1"/>
</dbReference>
<accession>A0A916TGB1</accession>
<keyword evidence="3" id="KW-1185">Reference proteome</keyword>
<dbReference type="AlphaFoldDB" id="A0A916TGB1"/>
<dbReference type="PANTHER" id="PTHR36440">
    <property type="entry name" value="PUTATIVE (AFU_ORTHOLOGUE AFUA_8G07350)-RELATED"/>
    <property type="match status" value="1"/>
</dbReference>
<dbReference type="InterPro" id="IPR013096">
    <property type="entry name" value="Cupin_2"/>
</dbReference>
<gene>
    <name evidence="2" type="ORF">GCM10011489_34720</name>
</gene>
<dbReference type="InterPro" id="IPR053146">
    <property type="entry name" value="QDO-like"/>
</dbReference>
<protein>
    <recommendedName>
        <fullName evidence="1">Cupin type-2 domain-containing protein</fullName>
    </recommendedName>
</protein>
<comment type="caution">
    <text evidence="2">The sequence shown here is derived from an EMBL/GenBank/DDBJ whole genome shotgun (WGS) entry which is preliminary data.</text>
</comment>
<dbReference type="InterPro" id="IPR014710">
    <property type="entry name" value="RmlC-like_jellyroll"/>
</dbReference>
<evidence type="ECO:0000259" key="1">
    <source>
        <dbReference type="Pfam" id="PF07883"/>
    </source>
</evidence>
<evidence type="ECO:0000313" key="2">
    <source>
        <dbReference type="EMBL" id="GGB44281.1"/>
    </source>
</evidence>
<proteinExistence type="predicted"/>
<evidence type="ECO:0000313" key="3">
    <source>
        <dbReference type="Proteomes" id="UP000621454"/>
    </source>
</evidence>
<reference evidence="2" key="1">
    <citation type="journal article" date="2014" name="Int. J. Syst. Evol. Microbiol.">
        <title>Complete genome sequence of Corynebacterium casei LMG S-19264T (=DSM 44701T), isolated from a smear-ripened cheese.</title>
        <authorList>
            <consortium name="US DOE Joint Genome Institute (JGI-PGF)"/>
            <person name="Walter F."/>
            <person name="Albersmeier A."/>
            <person name="Kalinowski J."/>
            <person name="Ruckert C."/>
        </authorList>
    </citation>
    <scope>NUCLEOTIDE SEQUENCE</scope>
    <source>
        <strain evidence="2">CGMCC 1.12827</strain>
    </source>
</reference>
<dbReference type="Pfam" id="PF07883">
    <property type="entry name" value="Cupin_2"/>
    <property type="match status" value="1"/>
</dbReference>
<dbReference type="SUPFAM" id="SSF51182">
    <property type="entry name" value="RmlC-like cupins"/>
    <property type="match status" value="1"/>
</dbReference>
<dbReference type="InterPro" id="IPR011051">
    <property type="entry name" value="RmlC_Cupin_sf"/>
</dbReference>
<dbReference type="PANTHER" id="PTHR36440:SF1">
    <property type="entry name" value="PUTATIVE (AFU_ORTHOLOGUE AFUA_8G07350)-RELATED"/>
    <property type="match status" value="1"/>
</dbReference>
<dbReference type="EMBL" id="BMGC01000038">
    <property type="protein sequence ID" value="GGB44281.1"/>
    <property type="molecule type" value="Genomic_DNA"/>
</dbReference>
<name>A0A916TGB1_9ACTN</name>